<dbReference type="PANTHER" id="PTHR42693">
    <property type="entry name" value="ARYLSULFATASE FAMILY MEMBER"/>
    <property type="match status" value="1"/>
</dbReference>
<keyword evidence="5" id="KW-1185">Reference proteome</keyword>
<dbReference type="EMBL" id="SJPJ01000002">
    <property type="protein sequence ID" value="TWT76787.1"/>
    <property type="molecule type" value="Genomic_DNA"/>
</dbReference>
<organism evidence="4 5">
    <name type="scientific">Novipirellula herctigrandis</name>
    <dbReference type="NCBI Taxonomy" id="2527986"/>
    <lineage>
        <taxon>Bacteria</taxon>
        <taxon>Pseudomonadati</taxon>
        <taxon>Planctomycetota</taxon>
        <taxon>Planctomycetia</taxon>
        <taxon>Pirellulales</taxon>
        <taxon>Pirellulaceae</taxon>
        <taxon>Novipirellula</taxon>
    </lineage>
</organism>
<comment type="caution">
    <text evidence="4">The sequence shown here is derived from an EMBL/GenBank/DDBJ whole genome shotgun (WGS) entry which is preliminary data.</text>
</comment>
<sequence>MNKVLALLILAGVAIPGYGNENAPPNVIVFLADDLGYGDLACYGNKIIQTPHLDKLASEGVRMTDCHSGGTVCSPSRAALLTGRNPYRSGFFYIHSRNTYLKDEEITLAEVLKDEGYETAFWGKWHLSTLERTGYVHPGPSEQGFDYWMGTTLNAFDKLGGPHGPMAFLKNGEPVGEVDGWYCDVIVDDARDWLATKRNKEKPFFMYVCSHEPHTPIDPPAEYSAKYGNPRVEQLEKQNEYGRVARPKRDISAHKKDYYGTVNQLDDAFGRLMKTLEEEGLKQNTLVLFTSDNGPETPVTFEESQGQWEDPIRDKCFGTPGVLRGMKRYPYEGGHRVPGLARLPGVIPAGTESDVLFNGTDILPTVCGLVGAKVPANRNVDGVDAFNAFLDEKVRRNDSAIWFFPHHGDTWFRMPHISMRKDNYTLVAWLPKRAEGVSLDQWLATSDPDRVELYDVSVDPAQSNDIASKNPEIVSSMKQEMTSLWREMRDEGLQK</sequence>
<dbReference type="PANTHER" id="PTHR42693:SF53">
    <property type="entry name" value="ENDO-4-O-SULFATASE"/>
    <property type="match status" value="1"/>
</dbReference>
<gene>
    <name evidence="4" type="primary">atsA_169</name>
    <name evidence="4" type="ORF">CA13_72860</name>
</gene>
<reference evidence="4 5" key="1">
    <citation type="submission" date="2019-02" db="EMBL/GenBank/DDBJ databases">
        <title>Deep-cultivation of Planctomycetes and their phenomic and genomic characterization uncovers novel biology.</title>
        <authorList>
            <person name="Wiegand S."/>
            <person name="Jogler M."/>
            <person name="Boedeker C."/>
            <person name="Pinto D."/>
            <person name="Vollmers J."/>
            <person name="Rivas-Marin E."/>
            <person name="Kohn T."/>
            <person name="Peeters S.H."/>
            <person name="Heuer A."/>
            <person name="Rast P."/>
            <person name="Oberbeckmann S."/>
            <person name="Bunk B."/>
            <person name="Jeske O."/>
            <person name="Meyerdierks A."/>
            <person name="Storesund J.E."/>
            <person name="Kallscheuer N."/>
            <person name="Luecker S."/>
            <person name="Lage O.M."/>
            <person name="Pohl T."/>
            <person name="Merkel B.J."/>
            <person name="Hornburger P."/>
            <person name="Mueller R.-W."/>
            <person name="Bruemmer F."/>
            <person name="Labrenz M."/>
            <person name="Spormann A.M."/>
            <person name="Op Den Camp H."/>
            <person name="Overmann J."/>
            <person name="Amann R."/>
            <person name="Jetten M.S.M."/>
            <person name="Mascher T."/>
            <person name="Medema M.H."/>
            <person name="Devos D.P."/>
            <person name="Kaster A.-K."/>
            <person name="Ovreas L."/>
            <person name="Rohde M."/>
            <person name="Galperin M.Y."/>
            <person name="Jogler C."/>
        </authorList>
    </citation>
    <scope>NUCLEOTIDE SEQUENCE [LARGE SCALE GENOMIC DNA]</scope>
    <source>
        <strain evidence="4 5">CA13</strain>
    </source>
</reference>
<dbReference type="InterPro" id="IPR050738">
    <property type="entry name" value="Sulfatase"/>
</dbReference>
<feature type="domain" description="Sulfatase N-terminal" evidence="3">
    <location>
        <begin position="25"/>
        <end position="371"/>
    </location>
</feature>
<dbReference type="Proteomes" id="UP000315010">
    <property type="component" value="Unassembled WGS sequence"/>
</dbReference>
<evidence type="ECO:0000313" key="4">
    <source>
        <dbReference type="EMBL" id="TWT76787.1"/>
    </source>
</evidence>
<dbReference type="InterPro" id="IPR000917">
    <property type="entry name" value="Sulfatase_N"/>
</dbReference>
<dbReference type="InterPro" id="IPR017850">
    <property type="entry name" value="Alkaline_phosphatase_core_sf"/>
</dbReference>
<evidence type="ECO:0000256" key="1">
    <source>
        <dbReference type="ARBA" id="ARBA00008779"/>
    </source>
</evidence>
<dbReference type="Pfam" id="PF00884">
    <property type="entry name" value="Sulfatase"/>
    <property type="match status" value="1"/>
</dbReference>
<evidence type="ECO:0000259" key="3">
    <source>
        <dbReference type="Pfam" id="PF00884"/>
    </source>
</evidence>
<keyword evidence="2 4" id="KW-0378">Hydrolase</keyword>
<comment type="similarity">
    <text evidence="1">Belongs to the sulfatase family.</text>
</comment>
<dbReference type="OrthoDB" id="9803751at2"/>
<protein>
    <submittedName>
        <fullName evidence="4">Arylsulfatase</fullName>
        <ecNumber evidence="4">3.1.6.1</ecNumber>
    </submittedName>
</protein>
<name>A0A5C5YPT3_9BACT</name>
<dbReference type="EC" id="3.1.6.1" evidence="4"/>
<proteinExistence type="inferred from homology"/>
<dbReference type="SUPFAM" id="SSF53649">
    <property type="entry name" value="Alkaline phosphatase-like"/>
    <property type="match status" value="1"/>
</dbReference>
<dbReference type="RefSeq" id="WP_146404539.1">
    <property type="nucleotide sequence ID" value="NZ_SJPJ01000002.1"/>
</dbReference>
<dbReference type="GO" id="GO:0004065">
    <property type="term" value="F:arylsulfatase activity"/>
    <property type="evidence" value="ECO:0007669"/>
    <property type="project" value="UniProtKB-EC"/>
</dbReference>
<evidence type="ECO:0000256" key="2">
    <source>
        <dbReference type="ARBA" id="ARBA00022801"/>
    </source>
</evidence>
<dbReference type="AlphaFoldDB" id="A0A5C5YPT3"/>
<dbReference type="Gene3D" id="3.40.720.10">
    <property type="entry name" value="Alkaline Phosphatase, subunit A"/>
    <property type="match status" value="1"/>
</dbReference>
<dbReference type="Gene3D" id="3.30.1120.10">
    <property type="match status" value="1"/>
</dbReference>
<evidence type="ECO:0000313" key="5">
    <source>
        <dbReference type="Proteomes" id="UP000315010"/>
    </source>
</evidence>
<accession>A0A5C5YPT3</accession>